<evidence type="ECO:0000313" key="3">
    <source>
        <dbReference type="Proteomes" id="UP000002574"/>
    </source>
</evidence>
<dbReference type="OrthoDB" id="15454at2"/>
<proteinExistence type="predicted"/>
<feature type="domain" description="Chemoreceptor zinc-binding" evidence="1">
    <location>
        <begin position="20"/>
        <end position="87"/>
    </location>
</feature>
<dbReference type="InterPro" id="IPR025991">
    <property type="entry name" value="Chemoreceptor_zinc-bind_dom"/>
</dbReference>
<evidence type="ECO:0000313" key="2">
    <source>
        <dbReference type="EMBL" id="BAI70187.1"/>
    </source>
</evidence>
<dbReference type="Gene3D" id="1.20.120.30">
    <property type="entry name" value="Aspartate receptor, ligand-binding domain"/>
    <property type="match status" value="1"/>
</dbReference>
<dbReference type="STRING" id="608538.HTH_1743"/>
<dbReference type="Proteomes" id="UP000002574">
    <property type="component" value="Chromosome"/>
</dbReference>
<accession>D3DK35</accession>
<dbReference type="AlphaFoldDB" id="D3DK35"/>
<evidence type="ECO:0000259" key="1">
    <source>
        <dbReference type="Pfam" id="PF13682"/>
    </source>
</evidence>
<sequence length="128" mass="14877">MPLTKVAKFLKDVDIFISQHSLYINKLERAIKEGTPFEHKDCHSCNFGKRWDELIAPVKEELPEDIRAVVEEIESIHCEFHEISMQIDPENRGETDAENLERGKDLSAELFQKLLSLKRLIDKEVKNS</sequence>
<keyword evidence="3" id="KW-1185">Reference proteome</keyword>
<gene>
    <name evidence="2" type="ordered locus">HTH_1743</name>
</gene>
<dbReference type="eggNOG" id="ENOG5034AXN">
    <property type="taxonomic scope" value="Bacteria"/>
</dbReference>
<dbReference type="Pfam" id="PF13682">
    <property type="entry name" value="CZB"/>
    <property type="match status" value="1"/>
</dbReference>
<reference evidence="2 3" key="1">
    <citation type="journal article" date="2010" name="J. Bacteriol.">
        <title>Complete genome sequence of the thermophilic, obligately chemolithoautotrophic hydrogen-oxidizing bacterium Hydrogenobacter thermophilus TK-6.</title>
        <authorList>
            <person name="Arai H."/>
            <person name="Kanbe H."/>
            <person name="Ishii M."/>
            <person name="Igarashi Y."/>
        </authorList>
    </citation>
    <scope>NUCLEOTIDE SEQUENCE [LARGE SCALE GENOMIC DNA]</scope>
    <source>
        <strain evidence="3">DSM 6534 / IAM 12695 / TK-6 [Tokyo]</strain>
    </source>
</reference>
<name>D3DK35_HYDTT</name>
<organism evidence="2 3">
    <name type="scientific">Hydrogenobacter thermophilus (strain DSM 6534 / IAM 12695 / TK-6)</name>
    <dbReference type="NCBI Taxonomy" id="608538"/>
    <lineage>
        <taxon>Bacteria</taxon>
        <taxon>Pseudomonadati</taxon>
        <taxon>Aquificota</taxon>
        <taxon>Aquificia</taxon>
        <taxon>Aquificales</taxon>
        <taxon>Aquificaceae</taxon>
        <taxon>Hydrogenobacter</taxon>
    </lineage>
</organism>
<dbReference type="RefSeq" id="WP_012964367.1">
    <property type="nucleotide sequence ID" value="NC_013799.1"/>
</dbReference>
<dbReference type="EMBL" id="AP011112">
    <property type="protein sequence ID" value="BAI70187.1"/>
    <property type="molecule type" value="Genomic_DNA"/>
</dbReference>
<protein>
    <recommendedName>
        <fullName evidence="1">Chemoreceptor zinc-binding domain-containing protein</fullName>
    </recommendedName>
</protein>
<dbReference type="KEGG" id="hth:HTH_1743"/>
<dbReference type="KEGG" id="hte:Hydth_1725"/>